<dbReference type="InterPro" id="IPR007110">
    <property type="entry name" value="Ig-like_dom"/>
</dbReference>
<dbReference type="GO" id="GO:0002486">
    <property type="term" value="P:antigen processing and presentation of endogenous peptide antigen via MHC class I via ER pathway, TAP-independent"/>
    <property type="evidence" value="ECO:0007669"/>
    <property type="project" value="TreeGrafter"/>
</dbReference>
<dbReference type="AlphaFoldDB" id="A0A8C6QQZ4"/>
<keyword evidence="4" id="KW-0490">MHC I</keyword>
<dbReference type="GO" id="GO:0098553">
    <property type="term" value="C:lumenal side of endoplasmic reticulum membrane"/>
    <property type="evidence" value="ECO:0007669"/>
    <property type="project" value="UniProtKB-ARBA"/>
</dbReference>
<dbReference type="PRINTS" id="PR01638">
    <property type="entry name" value="MHCCLASSI"/>
</dbReference>
<dbReference type="InterPro" id="IPR036179">
    <property type="entry name" value="Ig-like_dom_sf"/>
</dbReference>
<dbReference type="GeneTree" id="ENSGT01120000271826"/>
<evidence type="ECO:0000256" key="4">
    <source>
        <dbReference type="ARBA" id="ARBA00022451"/>
    </source>
</evidence>
<reference evidence="14" key="2">
    <citation type="submission" date="2025-09" db="UniProtKB">
        <authorList>
            <consortium name="Ensembl"/>
        </authorList>
    </citation>
    <scope>IDENTIFICATION</scope>
</reference>
<feature type="domain" description="Ig-like" evidence="13">
    <location>
        <begin position="189"/>
        <end position="284"/>
    </location>
</feature>
<evidence type="ECO:0000256" key="12">
    <source>
        <dbReference type="SAM" id="SignalP"/>
    </source>
</evidence>
<evidence type="ECO:0000256" key="5">
    <source>
        <dbReference type="ARBA" id="ARBA00022692"/>
    </source>
</evidence>
<dbReference type="GO" id="GO:0002476">
    <property type="term" value="P:antigen processing and presentation of endogenous peptide antigen via MHC class Ib"/>
    <property type="evidence" value="ECO:0007669"/>
    <property type="project" value="TreeGrafter"/>
</dbReference>
<dbReference type="InterPro" id="IPR001039">
    <property type="entry name" value="MHC_I_a_a1/a2"/>
</dbReference>
<keyword evidence="8 11" id="KW-0472">Membrane</keyword>
<evidence type="ECO:0000256" key="7">
    <source>
        <dbReference type="ARBA" id="ARBA00022989"/>
    </source>
</evidence>
<evidence type="ECO:0000256" key="6">
    <source>
        <dbReference type="ARBA" id="ARBA00022859"/>
    </source>
</evidence>
<dbReference type="PANTHER" id="PTHR16675:SF251">
    <property type="entry name" value="HLA CLASS I HISTOCOMPATIBILITY ANTIGEN, C ALPHA CHAIN"/>
    <property type="match status" value="1"/>
</dbReference>
<evidence type="ECO:0000313" key="15">
    <source>
        <dbReference type="Proteomes" id="UP000694381"/>
    </source>
</evidence>
<dbReference type="InterPro" id="IPR003006">
    <property type="entry name" value="Ig/MHC_CS"/>
</dbReference>
<dbReference type="GO" id="GO:0001916">
    <property type="term" value="P:positive regulation of T cell mediated cytotoxicity"/>
    <property type="evidence" value="ECO:0007669"/>
    <property type="project" value="TreeGrafter"/>
</dbReference>
<keyword evidence="5 11" id="KW-0812">Transmembrane</keyword>
<dbReference type="GO" id="GO:0005102">
    <property type="term" value="F:signaling receptor binding"/>
    <property type="evidence" value="ECO:0007669"/>
    <property type="project" value="TreeGrafter"/>
</dbReference>
<dbReference type="Gene3D" id="3.30.500.10">
    <property type="entry name" value="MHC class I-like antigen recognition-like"/>
    <property type="match status" value="1"/>
</dbReference>
<dbReference type="Pfam" id="PF07654">
    <property type="entry name" value="C1-set"/>
    <property type="match status" value="1"/>
</dbReference>
<dbReference type="GO" id="GO:0030670">
    <property type="term" value="C:phagocytic vesicle membrane"/>
    <property type="evidence" value="ECO:0007669"/>
    <property type="project" value="UniProtKB-ARBA"/>
</dbReference>
<dbReference type="OMA" id="ERNTQNA"/>
<evidence type="ECO:0000256" key="3">
    <source>
        <dbReference type="ARBA" id="ARBA00006909"/>
    </source>
</evidence>
<comment type="similarity">
    <text evidence="3 10">Belongs to the MHC class I family.</text>
</comment>
<evidence type="ECO:0000256" key="1">
    <source>
        <dbReference type="ARBA" id="ARBA00002297"/>
    </source>
</evidence>
<comment type="subcellular location">
    <subcellularLocation>
        <location evidence="2">Membrane</location>
        <topology evidence="2">Single-pass type I membrane protein</topology>
    </subcellularLocation>
</comment>
<dbReference type="GO" id="GO:0042612">
    <property type="term" value="C:MHC class I protein complex"/>
    <property type="evidence" value="ECO:0007669"/>
    <property type="project" value="UniProtKB-KW"/>
</dbReference>
<accession>A0A8C6QQZ4</accession>
<evidence type="ECO:0000256" key="10">
    <source>
        <dbReference type="RuleBase" id="RU004439"/>
    </source>
</evidence>
<dbReference type="CDD" id="cd07698">
    <property type="entry name" value="IgC1_MHC_I_alpha3"/>
    <property type="match status" value="1"/>
</dbReference>
<dbReference type="InterPro" id="IPR011162">
    <property type="entry name" value="MHC_I/II-like_Ag-recog"/>
</dbReference>
<dbReference type="Pfam" id="PF00129">
    <property type="entry name" value="MHC_I"/>
    <property type="match status" value="1"/>
</dbReference>
<dbReference type="GO" id="GO:0042605">
    <property type="term" value="F:peptide antigen binding"/>
    <property type="evidence" value="ECO:0007669"/>
    <property type="project" value="TreeGrafter"/>
</dbReference>
<dbReference type="PANTHER" id="PTHR16675">
    <property type="entry name" value="MHC CLASS I-RELATED"/>
    <property type="match status" value="1"/>
</dbReference>
<keyword evidence="15" id="KW-1185">Reference proteome</keyword>
<name>A0A8C6QQZ4_NANGA</name>
<dbReference type="GO" id="GO:0006955">
    <property type="term" value="P:immune response"/>
    <property type="evidence" value="ECO:0007669"/>
    <property type="project" value="TreeGrafter"/>
</dbReference>
<proteinExistence type="inferred from homology"/>
<dbReference type="InterPro" id="IPR037055">
    <property type="entry name" value="MHC_I-like_Ag-recog_sf"/>
</dbReference>
<evidence type="ECO:0000259" key="13">
    <source>
        <dbReference type="PROSITE" id="PS50835"/>
    </source>
</evidence>
<evidence type="ECO:0000256" key="9">
    <source>
        <dbReference type="ARBA" id="ARBA00023180"/>
    </source>
</evidence>
<keyword evidence="9" id="KW-0325">Glycoprotein</keyword>
<feature type="signal peptide" evidence="12">
    <location>
        <begin position="1"/>
        <end position="21"/>
    </location>
</feature>
<feature type="chain" id="PRO_5034911185" description="Ig-like domain-containing protein" evidence="12">
    <location>
        <begin position="22"/>
        <end position="320"/>
    </location>
</feature>
<dbReference type="Ensembl" id="ENSNGAT00000012462.1">
    <property type="protein sequence ID" value="ENSNGAP00000007012.1"/>
    <property type="gene ID" value="ENSNGAG00000010302.1"/>
</dbReference>
<dbReference type="GO" id="GO:0009897">
    <property type="term" value="C:external side of plasma membrane"/>
    <property type="evidence" value="ECO:0007669"/>
    <property type="project" value="TreeGrafter"/>
</dbReference>
<dbReference type="InterPro" id="IPR011161">
    <property type="entry name" value="MHC_I-like_Ag-recog"/>
</dbReference>
<dbReference type="Gene3D" id="2.60.40.10">
    <property type="entry name" value="Immunoglobulins"/>
    <property type="match status" value="1"/>
</dbReference>
<protein>
    <recommendedName>
        <fullName evidence="13">Ig-like domain-containing protein</fullName>
    </recommendedName>
</protein>
<evidence type="ECO:0000256" key="11">
    <source>
        <dbReference type="SAM" id="Phobius"/>
    </source>
</evidence>
<reference evidence="14" key="1">
    <citation type="submission" date="2025-08" db="UniProtKB">
        <authorList>
            <consortium name="Ensembl"/>
        </authorList>
    </citation>
    <scope>IDENTIFICATION</scope>
</reference>
<organism evidence="14 15">
    <name type="scientific">Nannospalax galili</name>
    <name type="common">Northern Israeli blind subterranean mole rat</name>
    <name type="synonym">Spalax galili</name>
    <dbReference type="NCBI Taxonomy" id="1026970"/>
    <lineage>
        <taxon>Eukaryota</taxon>
        <taxon>Metazoa</taxon>
        <taxon>Chordata</taxon>
        <taxon>Craniata</taxon>
        <taxon>Vertebrata</taxon>
        <taxon>Euteleostomi</taxon>
        <taxon>Mammalia</taxon>
        <taxon>Eutheria</taxon>
        <taxon>Euarchontoglires</taxon>
        <taxon>Glires</taxon>
        <taxon>Rodentia</taxon>
        <taxon>Myomorpha</taxon>
        <taxon>Muroidea</taxon>
        <taxon>Spalacidae</taxon>
        <taxon>Spalacinae</taxon>
        <taxon>Nannospalax</taxon>
    </lineage>
</organism>
<dbReference type="SMART" id="SM00407">
    <property type="entry name" value="IGc1"/>
    <property type="match status" value="1"/>
</dbReference>
<keyword evidence="12" id="KW-0732">Signal</keyword>
<dbReference type="InterPro" id="IPR003597">
    <property type="entry name" value="Ig_C1-set"/>
</dbReference>
<dbReference type="FunFam" id="3.30.500.10:FF:000001">
    <property type="entry name" value="H-2 class I histocompatibility antigen, alpha chain"/>
    <property type="match status" value="1"/>
</dbReference>
<dbReference type="PROSITE" id="PS00290">
    <property type="entry name" value="IG_MHC"/>
    <property type="match status" value="1"/>
</dbReference>
<sequence length="320" mass="36182">MAPRTLLPLLTAALALTQTRGGSHSLRYFHTAVSRPGLGEPRFIAVGYVDDTQFVRFDSDAENPRMEPRAPWVEQEGPEYWERNTQRVRGQAQTDRVSLRNLRNQSEDVDVWLRCGLLRGYERFTYHGKDYISLNEDLRSWKAADMAAQITQREWEEAGEAEGHGAYLEGECLENGKETLKNAGCLNSPTLPSDPPKTHVTYHPRPEGDVTLRCWALGFYPADITLTWQRHGEDLTQDMELVETRPARDGNFQKWAAVVVPSGEEQRYTCHVQHEGLPEPLTLRWESPQPTVSILEIVVGLVLLGAVVIGAVVAVVRRKR</sequence>
<comment type="function">
    <text evidence="1">Involved in the presentation of foreign antigens to the immune system.</text>
</comment>
<evidence type="ECO:0000256" key="2">
    <source>
        <dbReference type="ARBA" id="ARBA00004479"/>
    </source>
</evidence>
<dbReference type="InterPro" id="IPR013783">
    <property type="entry name" value="Ig-like_fold"/>
</dbReference>
<dbReference type="InterPro" id="IPR050208">
    <property type="entry name" value="MHC_class-I_related"/>
</dbReference>
<dbReference type="GO" id="GO:0005615">
    <property type="term" value="C:extracellular space"/>
    <property type="evidence" value="ECO:0007669"/>
    <property type="project" value="TreeGrafter"/>
</dbReference>
<dbReference type="SUPFAM" id="SSF48726">
    <property type="entry name" value="Immunoglobulin"/>
    <property type="match status" value="1"/>
</dbReference>
<evidence type="ECO:0000256" key="8">
    <source>
        <dbReference type="ARBA" id="ARBA00023136"/>
    </source>
</evidence>
<feature type="transmembrane region" description="Helical" evidence="11">
    <location>
        <begin position="297"/>
        <end position="316"/>
    </location>
</feature>
<dbReference type="SUPFAM" id="SSF54452">
    <property type="entry name" value="MHC antigen-recognition domain"/>
    <property type="match status" value="1"/>
</dbReference>
<keyword evidence="7 11" id="KW-1133">Transmembrane helix</keyword>
<dbReference type="PROSITE" id="PS50835">
    <property type="entry name" value="IG_LIKE"/>
    <property type="match status" value="1"/>
</dbReference>
<dbReference type="Proteomes" id="UP000694381">
    <property type="component" value="Unassembled WGS sequence"/>
</dbReference>
<evidence type="ECO:0000313" key="14">
    <source>
        <dbReference type="Ensembl" id="ENSNGAP00000007012.1"/>
    </source>
</evidence>
<keyword evidence="6" id="KW-0391">Immunity</keyword>
<dbReference type="FunFam" id="2.60.40.10:FF:000014">
    <property type="entry name" value="H-2 class I histocompatibility antigen, alpha chain"/>
    <property type="match status" value="1"/>
</dbReference>